<evidence type="ECO:0000313" key="1">
    <source>
        <dbReference type="EMBL" id="TXX67266.1"/>
    </source>
</evidence>
<gene>
    <name evidence="1" type="ORF">FXF03_01450</name>
</gene>
<dbReference type="EMBL" id="VSIJ01000005">
    <property type="protein sequence ID" value="TXX67266.1"/>
    <property type="molecule type" value="Genomic_DNA"/>
</dbReference>
<evidence type="ECO:0000313" key="2">
    <source>
        <dbReference type="Proteomes" id="UP000323819"/>
    </source>
</evidence>
<dbReference type="AlphaFoldDB" id="A0ABD7SRX4"/>
<sequence>MDLSACNQSSIKKETLQMKNEGTQKNRFYKTSPHGGVGSNVSFHAINGGGYVTSIDFAHIYTRDEAQEEVNNGWLRSSTTEELFLSVDHVDELSIWKVDCQHVKLSYPETTDPKDEYVLYRKGCWDGNDLGFASKLSHSFDYSKARVFNSNELKQMDTEGWVVVPKFHCDEIARRTFEEVSINRKKMISCAGIVGIRKKRKSKTNGKTKFNCPECGKIVWQYDPYDFQSCTDILCKRYDGYMAGRG</sequence>
<organism evidence="1 2">
    <name type="scientific">Vibrio cholerae</name>
    <dbReference type="NCBI Taxonomy" id="666"/>
    <lineage>
        <taxon>Bacteria</taxon>
        <taxon>Pseudomonadati</taxon>
        <taxon>Pseudomonadota</taxon>
        <taxon>Gammaproteobacteria</taxon>
        <taxon>Vibrionales</taxon>
        <taxon>Vibrionaceae</taxon>
        <taxon>Vibrio</taxon>
    </lineage>
</organism>
<name>A0ABD7SRX4_VIBCL</name>
<dbReference type="Proteomes" id="UP000323819">
    <property type="component" value="Unassembled WGS sequence"/>
</dbReference>
<proteinExistence type="predicted"/>
<accession>A0ABD7SRX4</accession>
<comment type="caution">
    <text evidence="1">The sequence shown here is derived from an EMBL/GenBank/DDBJ whole genome shotgun (WGS) entry which is preliminary data.</text>
</comment>
<reference evidence="1 2" key="1">
    <citation type="submission" date="2019-06" db="EMBL/GenBank/DDBJ databases">
        <title>Vibrio cholerae phylogeny based on whole-genome sequencing reveals genetic diversity and population strucutre.</title>
        <authorList>
            <person name="Zhiqiu Y."/>
            <person name="Bin L."/>
            <person name="Lingyan J."/>
        </authorList>
    </citation>
    <scope>NUCLEOTIDE SEQUENCE [LARGE SCALE GENOMIC DNA]</scope>
    <source>
        <strain evidence="1 2">N2814</strain>
    </source>
</reference>
<protein>
    <submittedName>
        <fullName evidence="1">Uncharacterized protein</fullName>
    </submittedName>
</protein>